<dbReference type="GO" id="GO:0016020">
    <property type="term" value="C:membrane"/>
    <property type="evidence" value="ECO:0007669"/>
    <property type="project" value="UniProtKB-SubCell"/>
</dbReference>
<evidence type="ECO:0000256" key="4">
    <source>
        <dbReference type="ARBA" id="ARBA00013404"/>
    </source>
</evidence>
<sequence>MFTMARPENRQLALFDPQVLVYTAICSTTVLGGYKFYTNNLRRISRTAEIPLKAFRRRFLVGKVTSVGDGDNFHFYHLPGGVFAGWGWLRKLPRVNNFRGLKNKTLSVRLCGVDAPERAHFGKPAQPFSEDSLIWLKSYILGKKVYVKPLQVDQYGRVVGKVKILKWNGLRDVSEEMIRYGIGVVYEGGAKFAEFDGKEAKYKKLESRAKSRKLGLWGVKTKNFLTPGEYKRKYA</sequence>
<evidence type="ECO:0000256" key="8">
    <source>
        <dbReference type="ARBA" id="ARBA00022801"/>
    </source>
</evidence>
<dbReference type="SUPFAM" id="SSF50199">
    <property type="entry name" value="Staphylococcal nuclease"/>
    <property type="match status" value="1"/>
</dbReference>
<keyword evidence="8" id="KW-0378">Hydrolase</keyword>
<reference evidence="11" key="1">
    <citation type="submission" date="2013-12" db="EMBL/GenBank/DDBJ databases">
        <authorList>
            <person name="Genoscope - CEA"/>
        </authorList>
    </citation>
    <scope>NUCLEOTIDE SEQUENCE</scope>
    <source>
        <strain evidence="11">CBS 1993</strain>
    </source>
</reference>
<dbReference type="InterPro" id="IPR016071">
    <property type="entry name" value="Staphylococal_nuclease_OB-fold"/>
</dbReference>
<dbReference type="PANTHER" id="PTHR12302:SF3">
    <property type="entry name" value="SERINE_THREONINE-PROTEIN KINASE 31"/>
    <property type="match status" value="1"/>
</dbReference>
<dbReference type="AlphaFoldDB" id="W6MR25"/>
<organism evidence="11 12">
    <name type="scientific">Kuraishia capsulata CBS 1993</name>
    <dbReference type="NCBI Taxonomy" id="1382522"/>
    <lineage>
        <taxon>Eukaryota</taxon>
        <taxon>Fungi</taxon>
        <taxon>Dikarya</taxon>
        <taxon>Ascomycota</taxon>
        <taxon>Saccharomycotina</taxon>
        <taxon>Pichiomycetes</taxon>
        <taxon>Pichiales</taxon>
        <taxon>Pichiaceae</taxon>
        <taxon>Kuraishia</taxon>
    </lineage>
</organism>
<evidence type="ECO:0000313" key="12">
    <source>
        <dbReference type="Proteomes" id="UP000019384"/>
    </source>
</evidence>
<dbReference type="RefSeq" id="XP_022460793.1">
    <property type="nucleotide sequence ID" value="XM_022605909.1"/>
</dbReference>
<evidence type="ECO:0000256" key="1">
    <source>
        <dbReference type="ARBA" id="ARBA00004167"/>
    </source>
</evidence>
<dbReference type="GO" id="GO:0004519">
    <property type="term" value="F:endonuclease activity"/>
    <property type="evidence" value="ECO:0007669"/>
    <property type="project" value="UniProtKB-KW"/>
</dbReference>
<dbReference type="OrthoDB" id="430293at2759"/>
<dbReference type="GO" id="GO:0016787">
    <property type="term" value="F:hydrolase activity"/>
    <property type="evidence" value="ECO:0007669"/>
    <property type="project" value="UniProtKB-KW"/>
</dbReference>
<evidence type="ECO:0000256" key="3">
    <source>
        <dbReference type="ARBA" id="ARBA00005435"/>
    </source>
</evidence>
<comment type="subcellular location">
    <subcellularLocation>
        <location evidence="1">Membrane</location>
        <topology evidence="1">Single-pass membrane protein</topology>
    </subcellularLocation>
    <subcellularLocation>
        <location evidence="2">Mitochondrion</location>
    </subcellularLocation>
</comment>
<accession>W6MR25</accession>
<reference evidence="11" key="2">
    <citation type="submission" date="2014-02" db="EMBL/GenBank/DDBJ databases">
        <title>Complete DNA sequence of /Kuraishia capsulata/ illustrates novel genomic features among budding yeasts (/Saccharomycotina/).</title>
        <authorList>
            <person name="Morales L."/>
            <person name="Noel B."/>
            <person name="Porcel B."/>
            <person name="Marcet-Houben M."/>
            <person name="Hullo M-F."/>
            <person name="Sacerdot C."/>
            <person name="Tekaia F."/>
            <person name="Leh-Louis V."/>
            <person name="Despons L."/>
            <person name="Khanna V."/>
            <person name="Aury J-M."/>
            <person name="Barbe V."/>
            <person name="Couloux A."/>
            <person name="Labadie K."/>
            <person name="Pelletier E."/>
            <person name="Souciet J-L."/>
            <person name="Boekhout T."/>
            <person name="Gabaldon T."/>
            <person name="Wincker P."/>
            <person name="Dujon B."/>
        </authorList>
    </citation>
    <scope>NUCLEOTIDE SEQUENCE</scope>
    <source>
        <strain evidence="11">CBS 1993</strain>
    </source>
</reference>
<evidence type="ECO:0000313" key="11">
    <source>
        <dbReference type="EMBL" id="CDK28803.1"/>
    </source>
</evidence>
<keyword evidence="7" id="KW-0255">Endonuclease</keyword>
<dbReference type="PROSITE" id="PS50830">
    <property type="entry name" value="TNASE_3"/>
    <property type="match status" value="1"/>
</dbReference>
<evidence type="ECO:0000259" key="10">
    <source>
        <dbReference type="PROSITE" id="PS50830"/>
    </source>
</evidence>
<dbReference type="PANTHER" id="PTHR12302">
    <property type="entry name" value="EBNA2 BINDING PROTEIN P100"/>
    <property type="match status" value="1"/>
</dbReference>
<dbReference type="Pfam" id="PF00565">
    <property type="entry name" value="SNase"/>
    <property type="match status" value="1"/>
</dbReference>
<evidence type="ECO:0000256" key="7">
    <source>
        <dbReference type="ARBA" id="ARBA00022759"/>
    </source>
</evidence>
<evidence type="ECO:0000256" key="9">
    <source>
        <dbReference type="ARBA" id="ARBA00022837"/>
    </source>
</evidence>
<dbReference type="GeneID" id="34522181"/>
<dbReference type="InterPro" id="IPR035437">
    <property type="entry name" value="SNase_OB-fold_sf"/>
</dbReference>
<feature type="domain" description="TNase-like" evidence="10">
    <location>
        <begin position="58"/>
        <end position="219"/>
    </location>
</feature>
<evidence type="ECO:0000256" key="5">
    <source>
        <dbReference type="ARBA" id="ARBA00014651"/>
    </source>
</evidence>
<evidence type="ECO:0000256" key="2">
    <source>
        <dbReference type="ARBA" id="ARBA00004173"/>
    </source>
</evidence>
<proteinExistence type="inferred from homology"/>
<comment type="similarity">
    <text evidence="3">Belongs to the LCL3 family.</text>
</comment>
<protein>
    <recommendedName>
        <fullName evidence="4">Probable endonuclease LCL3</fullName>
    </recommendedName>
    <alternativeName>
        <fullName evidence="5">Probable endonuclease lcl3</fullName>
    </alternativeName>
</protein>
<dbReference type="Gene3D" id="2.40.50.90">
    <property type="match status" value="1"/>
</dbReference>
<evidence type="ECO:0000256" key="6">
    <source>
        <dbReference type="ARBA" id="ARBA00022722"/>
    </source>
</evidence>
<keyword evidence="6" id="KW-0540">Nuclease</keyword>
<keyword evidence="9" id="KW-0106">Calcium</keyword>
<keyword evidence="12" id="KW-1185">Reference proteome</keyword>
<dbReference type="HOGENOM" id="CLU_046484_0_1_1"/>
<dbReference type="EMBL" id="HG793130">
    <property type="protein sequence ID" value="CDK28803.1"/>
    <property type="molecule type" value="Genomic_DNA"/>
</dbReference>
<dbReference type="SMART" id="SM00318">
    <property type="entry name" value="SNc"/>
    <property type="match status" value="1"/>
</dbReference>
<dbReference type="GO" id="GO:0005739">
    <property type="term" value="C:mitochondrion"/>
    <property type="evidence" value="ECO:0007669"/>
    <property type="project" value="UniProtKB-SubCell"/>
</dbReference>
<gene>
    <name evidence="11" type="ORF">KUCA_T00004788001</name>
</gene>
<dbReference type="STRING" id="1382522.W6MR25"/>
<name>W6MR25_9ASCO</name>
<dbReference type="Proteomes" id="UP000019384">
    <property type="component" value="Unassembled WGS sequence"/>
</dbReference>